<dbReference type="GO" id="GO:0005524">
    <property type="term" value="F:ATP binding"/>
    <property type="evidence" value="ECO:0007669"/>
    <property type="project" value="UniProtKB-KW"/>
</dbReference>
<dbReference type="InterPro" id="IPR011009">
    <property type="entry name" value="Kinase-like_dom_sf"/>
</dbReference>
<organism evidence="7 8">
    <name type="scientific">Orbilia blumenaviensis</name>
    <dbReference type="NCBI Taxonomy" id="1796055"/>
    <lineage>
        <taxon>Eukaryota</taxon>
        <taxon>Fungi</taxon>
        <taxon>Dikarya</taxon>
        <taxon>Ascomycota</taxon>
        <taxon>Pezizomycotina</taxon>
        <taxon>Orbiliomycetes</taxon>
        <taxon>Orbiliales</taxon>
        <taxon>Orbiliaceae</taxon>
        <taxon>Orbilia</taxon>
    </lineage>
</organism>
<keyword evidence="8" id="KW-1185">Reference proteome</keyword>
<gene>
    <name evidence="7" type="ORF">TWF730_000218</name>
</gene>
<protein>
    <recommendedName>
        <fullName evidence="6">Alpha-type protein kinase domain-containing protein</fullName>
    </recommendedName>
</protein>
<dbReference type="PROSITE" id="PS51158">
    <property type="entry name" value="ALPHA_KINASE"/>
    <property type="match status" value="1"/>
</dbReference>
<dbReference type="PANTHER" id="PTHR45992">
    <property type="entry name" value="EUKARYOTIC ELONGATION FACTOR 2 KINASE-RELATED"/>
    <property type="match status" value="1"/>
</dbReference>
<name>A0AAV9VN65_9PEZI</name>
<dbReference type="EMBL" id="JAVHNS010000001">
    <property type="protein sequence ID" value="KAK6362763.1"/>
    <property type="molecule type" value="Genomic_DNA"/>
</dbReference>
<dbReference type="SUPFAM" id="SSF56112">
    <property type="entry name" value="Protein kinase-like (PK-like)"/>
    <property type="match status" value="1"/>
</dbReference>
<keyword evidence="3" id="KW-0547">Nucleotide-binding</keyword>
<evidence type="ECO:0000256" key="1">
    <source>
        <dbReference type="ARBA" id="ARBA00022527"/>
    </source>
</evidence>
<keyword evidence="1" id="KW-0723">Serine/threonine-protein kinase</keyword>
<keyword evidence="5" id="KW-0067">ATP-binding</keyword>
<keyword evidence="2" id="KW-0808">Transferase</keyword>
<dbReference type="InterPro" id="IPR004166">
    <property type="entry name" value="a-kinase_dom"/>
</dbReference>
<dbReference type="Gene3D" id="3.20.200.10">
    <property type="entry name" value="MHCK/EF2 kinase"/>
    <property type="match status" value="1"/>
</dbReference>
<feature type="domain" description="Alpha-type protein kinase" evidence="6">
    <location>
        <begin position="1"/>
        <end position="217"/>
    </location>
</feature>
<evidence type="ECO:0000259" key="6">
    <source>
        <dbReference type="PROSITE" id="PS51158"/>
    </source>
</evidence>
<dbReference type="Pfam" id="PF02816">
    <property type="entry name" value="Alpha_kinase"/>
    <property type="match status" value="1"/>
</dbReference>
<proteinExistence type="predicted"/>
<evidence type="ECO:0000256" key="3">
    <source>
        <dbReference type="ARBA" id="ARBA00022741"/>
    </source>
</evidence>
<dbReference type="GO" id="GO:0004674">
    <property type="term" value="F:protein serine/threonine kinase activity"/>
    <property type="evidence" value="ECO:0007669"/>
    <property type="project" value="UniProtKB-KW"/>
</dbReference>
<evidence type="ECO:0000256" key="5">
    <source>
        <dbReference type="ARBA" id="ARBA00022840"/>
    </source>
</evidence>
<evidence type="ECO:0000313" key="8">
    <source>
        <dbReference type="Proteomes" id="UP001373714"/>
    </source>
</evidence>
<dbReference type="InterPro" id="IPR051852">
    <property type="entry name" value="Alpha-type_PK"/>
</dbReference>
<evidence type="ECO:0000313" key="7">
    <source>
        <dbReference type="EMBL" id="KAK6362763.1"/>
    </source>
</evidence>
<accession>A0AAV9VN65</accession>
<sequence>MSYARTNHSTTATIDNKLFGSGTFKYVYAGTYTSGPRKGHRCVSKEFKSGCVVEEHYFQEELNICDKAQKIIDEFNEEEIISQEIHLNTPEVWTYVPGCHKSGQKSLIEPMILNFEKFNSNSGWALTDSTGWASVMQALSHFSYHNSGGQLLLCDLQGGRYKDGYVLTDPVIMSRAQNRGPADLGSDGITSFFQRHRCGPFCDKSWSKPRVVGKAKIPMNEGTTMQAYLKTRNSRVPLSRLGSVLE</sequence>
<dbReference type="PANTHER" id="PTHR45992:SF11">
    <property type="entry name" value="ALPHA-TYPE PROTEIN KINASE DOMAIN-CONTAINING PROTEIN"/>
    <property type="match status" value="1"/>
</dbReference>
<evidence type="ECO:0000256" key="4">
    <source>
        <dbReference type="ARBA" id="ARBA00022777"/>
    </source>
</evidence>
<dbReference type="SMART" id="SM00811">
    <property type="entry name" value="Alpha_kinase"/>
    <property type="match status" value="1"/>
</dbReference>
<dbReference type="Proteomes" id="UP001373714">
    <property type="component" value="Unassembled WGS sequence"/>
</dbReference>
<evidence type="ECO:0000256" key="2">
    <source>
        <dbReference type="ARBA" id="ARBA00022679"/>
    </source>
</evidence>
<comment type="caution">
    <text evidence="7">The sequence shown here is derived from an EMBL/GenBank/DDBJ whole genome shotgun (WGS) entry which is preliminary data.</text>
</comment>
<keyword evidence="4" id="KW-0418">Kinase</keyword>
<dbReference type="AlphaFoldDB" id="A0AAV9VN65"/>
<reference evidence="7 8" key="1">
    <citation type="submission" date="2019-10" db="EMBL/GenBank/DDBJ databases">
        <authorList>
            <person name="Palmer J.M."/>
        </authorList>
    </citation>
    <scope>NUCLEOTIDE SEQUENCE [LARGE SCALE GENOMIC DNA]</scope>
    <source>
        <strain evidence="7 8">TWF730</strain>
    </source>
</reference>